<dbReference type="InterPro" id="IPR010281">
    <property type="entry name" value="DUF885"/>
</dbReference>
<dbReference type="Pfam" id="PF05960">
    <property type="entry name" value="DUF885"/>
    <property type="match status" value="1"/>
</dbReference>
<dbReference type="EMBL" id="CAEZTJ010000069">
    <property type="protein sequence ID" value="CAB4568438.1"/>
    <property type="molecule type" value="Genomic_DNA"/>
</dbReference>
<name>A0A6J6E4U9_9ZZZZ</name>
<gene>
    <name evidence="1" type="ORF">UFOPK1650_00576</name>
</gene>
<sequence length="468" mass="53055">MQSTLDLHDSREAFILWGVLWSPVSSIRQVFEMMDPASPDHIQNITARMKAVSHSFDTWSGAILEVAKEGKVTAKRQVLGVAEQLETFAKGAFTEIAKRFDTEGKNAELLSAAKSADEASARLALWLRDTYLPLSNPEDPAGLERYQIWSRHFTGAKLDLEATYQWGKEDLDRINERMWGAAAKLYPDAKTLREVADRLEDDPRYVIHGGDALLKRLREFVDEAVERLDGKEFDIDPRIRFCDAKLAPEGSASAAYYMPPSEDFSRPGTTWFPTMGKEKFSFWHIASTWYHEAVPGHHLQVATSMVETDRLNRYQRNDAWTSGHGEGWALYAERLMDELDAFSDPGYEMGYLSSQALRAARIVVDIGMHLSLPGPDGKPWNAESAFELLRDRALLDEVSARSEVDRYLGLPGQAISYKVGERVWMRAREDAKKRLGAKFSLKEFHRYALALGPMGLDPFENELRKWNG</sequence>
<dbReference type="AlphaFoldDB" id="A0A6J6E4U9"/>
<organism evidence="1">
    <name type="scientific">freshwater metagenome</name>
    <dbReference type="NCBI Taxonomy" id="449393"/>
    <lineage>
        <taxon>unclassified sequences</taxon>
        <taxon>metagenomes</taxon>
        <taxon>ecological metagenomes</taxon>
    </lineage>
</organism>
<protein>
    <submittedName>
        <fullName evidence="1">Unannotated protein</fullName>
    </submittedName>
</protein>
<proteinExistence type="predicted"/>
<reference evidence="1" key="1">
    <citation type="submission" date="2020-05" db="EMBL/GenBank/DDBJ databases">
        <authorList>
            <person name="Chiriac C."/>
            <person name="Salcher M."/>
            <person name="Ghai R."/>
            <person name="Kavagutti S V."/>
        </authorList>
    </citation>
    <scope>NUCLEOTIDE SEQUENCE</scope>
</reference>
<dbReference type="PANTHER" id="PTHR33361">
    <property type="entry name" value="GLR0591 PROTEIN"/>
    <property type="match status" value="1"/>
</dbReference>
<evidence type="ECO:0000313" key="1">
    <source>
        <dbReference type="EMBL" id="CAB4568438.1"/>
    </source>
</evidence>
<dbReference type="PANTHER" id="PTHR33361:SF2">
    <property type="entry name" value="DUF885 DOMAIN-CONTAINING PROTEIN"/>
    <property type="match status" value="1"/>
</dbReference>
<accession>A0A6J6E4U9</accession>